<comment type="similarity">
    <text evidence="1">Belongs to the oxoprolinase family.</text>
</comment>
<dbReference type="PANTHER" id="PTHR11365:SF23">
    <property type="entry name" value="HYPOTHETICAL 5-OXOPROLINASE (EUROFUNG)-RELATED"/>
    <property type="match status" value="1"/>
</dbReference>
<dbReference type="Pfam" id="PF19278">
    <property type="entry name" value="Hydant_A_C"/>
    <property type="match status" value="1"/>
</dbReference>
<feature type="domain" description="Acetophenone carboxylase-like C-terminal" evidence="5">
    <location>
        <begin position="591"/>
        <end position="670"/>
    </location>
</feature>
<gene>
    <name evidence="6" type="ORF">RZS32_006510</name>
</gene>
<proteinExistence type="inferred from homology"/>
<feature type="domain" description="Hydantoinase/oxoprolinase N-terminal" evidence="4">
    <location>
        <begin position="11"/>
        <end position="182"/>
    </location>
</feature>
<name>A0ABZ2TM59_9RHOB</name>
<protein>
    <submittedName>
        <fullName evidence="6">Hydantoinase B/oxoprolinase family protein</fullName>
    </submittedName>
</protein>
<dbReference type="InterPro" id="IPR003692">
    <property type="entry name" value="Hydantoinase_B"/>
</dbReference>
<dbReference type="InterPro" id="IPR045079">
    <property type="entry name" value="Oxoprolinase-like"/>
</dbReference>
<dbReference type="Pfam" id="PF02538">
    <property type="entry name" value="Hydantoinase_B"/>
    <property type="match status" value="1"/>
</dbReference>
<dbReference type="SUPFAM" id="SSF53067">
    <property type="entry name" value="Actin-like ATPase domain"/>
    <property type="match status" value="1"/>
</dbReference>
<reference evidence="6 7" key="1">
    <citation type="submission" date="2024-02" db="EMBL/GenBank/DDBJ databases">
        <title>Roseovarius strain W115 nov., isolated from a marine algae.</title>
        <authorList>
            <person name="Lee M.W."/>
            <person name="Lee J.K."/>
            <person name="Kim J.M."/>
            <person name="Choi D.G."/>
            <person name="Baek J.H."/>
            <person name="Bayburt H."/>
            <person name="Jung J.J."/>
            <person name="Han D.M."/>
            <person name="Jeon C.O."/>
        </authorList>
    </citation>
    <scope>NUCLEOTIDE SEQUENCE [LARGE SCALE GENOMIC DNA]</scope>
    <source>
        <strain evidence="6 7">W115</strain>
    </source>
</reference>
<dbReference type="Proteomes" id="UP001281305">
    <property type="component" value="Chromosome"/>
</dbReference>
<organism evidence="6 7">
    <name type="scientific">Roseovarius rhodophyticola</name>
    <dbReference type="NCBI Taxonomy" id="3080827"/>
    <lineage>
        <taxon>Bacteria</taxon>
        <taxon>Pseudomonadati</taxon>
        <taxon>Pseudomonadota</taxon>
        <taxon>Alphaproteobacteria</taxon>
        <taxon>Rhodobacterales</taxon>
        <taxon>Roseobacteraceae</taxon>
        <taxon>Roseovarius</taxon>
    </lineage>
</organism>
<accession>A0ABZ2TM59</accession>
<evidence type="ECO:0000256" key="1">
    <source>
        <dbReference type="ARBA" id="ARBA00010403"/>
    </source>
</evidence>
<dbReference type="EMBL" id="CP146606">
    <property type="protein sequence ID" value="WYK19510.1"/>
    <property type="molecule type" value="Genomic_DNA"/>
</dbReference>
<evidence type="ECO:0000313" key="7">
    <source>
        <dbReference type="Proteomes" id="UP001281305"/>
    </source>
</evidence>
<evidence type="ECO:0000259" key="4">
    <source>
        <dbReference type="Pfam" id="PF05378"/>
    </source>
</evidence>
<feature type="domain" description="Hydantoinase B/oxoprolinase" evidence="3">
    <location>
        <begin position="688"/>
        <end position="1215"/>
    </location>
</feature>
<evidence type="ECO:0000259" key="5">
    <source>
        <dbReference type="Pfam" id="PF19278"/>
    </source>
</evidence>
<dbReference type="RefSeq" id="WP_339106850.1">
    <property type="nucleotide sequence ID" value="NZ_CP146606.1"/>
</dbReference>
<dbReference type="InterPro" id="IPR043129">
    <property type="entry name" value="ATPase_NBD"/>
</dbReference>
<dbReference type="InterPro" id="IPR002821">
    <property type="entry name" value="Hydantoinase_A"/>
</dbReference>
<feature type="domain" description="Hydantoinase A/oxoprolinase" evidence="2">
    <location>
        <begin position="203"/>
        <end position="490"/>
    </location>
</feature>
<dbReference type="PANTHER" id="PTHR11365">
    <property type="entry name" value="5-OXOPROLINASE RELATED"/>
    <property type="match status" value="1"/>
</dbReference>
<dbReference type="Pfam" id="PF01968">
    <property type="entry name" value="Hydantoinase_A"/>
    <property type="match status" value="1"/>
</dbReference>
<dbReference type="InterPro" id="IPR049517">
    <property type="entry name" value="ACX-like_C"/>
</dbReference>
<sequence length="1263" mass="134768">MVDRESELIAGIDVGGTFTDLVQLDQTTGQVRLAKVPTTSDNQALGVMTALNAAECDLASLSLIIHGTTTTTNAVLERKLSRTGLITTRGFRDVLELGRRTRPQAYGMTGHFTPIIPRDLRLEVPERVDATGQVLVPLDEEAVRQAGEALLQAGCESVVVHFLHAYANPDHETRAAEVLAEVWPNPHITMGHSILQESREYERGVTAAVNASVQPILERYLGRLTQDAADAGYPGEILVMNGNGGMASARTVAKEAAKTVMSGPASGVMAAAYTARLTGHENLITYDMGGTSTDVALVRSSEPAVSNEIEIEYAMPIHVPMVDVRTVGAGGGSIARVTSSGLLEIGPESAGADPGPICYGKGGKEPTISDANLILGRLNPHSVVKSGGTATDIVARIFAEKLAEPLGLDVTDAALAVIQMANTKMAGAIRMVSLSLGADPRDFALFAFGGAGPLHASALARELGIPKVLVPARPGITNAIGCVTADLRHDFVQTINRPVDALGDTELASVFAGQVREGDALIGKERLPVKAIRHLYSVDMQFVGQTHLLRVPLESPDISPHALHDLFAQAYFNRFRVELEEIRAQVVNVNCSVIAERPPLDLSKLIDPEGRKPCLIEAQTGTRRICFHGTWHDTPVYWRDHLPLDFSCEGPAVIEQMDTTVLIEPQDHAKGDAQGNIEIEIGVQMTVDPITLSVIQAGLQQVCDEMDLAFSRAAFSPVIAEANDRSDGIYDAKDGSLIAQGAGGLPVFVGTMQYSTRTLIEMTADGRAGAPEPGDIYIVNDPYLGGTHLMDVRFARPFYRGDVLFCWLSNTGHWPDTGGAVPGGFSASATAVEQEGLRLPPVKLFKRGEMDAEIYAIICSNIRVAEQRIGDVKAQAAALDLGAERLGALMDRYGDDVVAEAIAELRHRAASQMRASIRAIPKGTHHSVAWVDSDGVVNEPLEIRLAVTRDTDELTFDFSGSSPPCLGPMNSVRATTLSSVYLAMRHIFPEVPISAGAFEPLHVTGIEGTFLDAQYPRPVSGCAAEVSQRIAEAVFAALVEALPDRVTAAPAGTSGNFALGGHDPDRNRDFVMYQLSGGGYGGWSGGDGISNGCSTIGISKAPPVEIMEQAFPVLYHHYALHEGSGGAGLQRGGFGLDYELELRRGQAKASFVMDHGRYGPQGALGGQDGAPNTVTVWRNGEAYTPEHLSKEQDIPLTAGDRVRVQTPGGGGYGDPFERDPDLVAEDVRLGRYSAAQAEEFFGVVMRNGRPDLAATAHLRLQKP</sequence>
<dbReference type="Pfam" id="PF05378">
    <property type="entry name" value="Hydant_A_N"/>
    <property type="match status" value="1"/>
</dbReference>
<keyword evidence="7" id="KW-1185">Reference proteome</keyword>
<evidence type="ECO:0000313" key="6">
    <source>
        <dbReference type="EMBL" id="WYK19510.1"/>
    </source>
</evidence>
<dbReference type="InterPro" id="IPR008040">
    <property type="entry name" value="Hydant_A_N"/>
</dbReference>
<evidence type="ECO:0000259" key="2">
    <source>
        <dbReference type="Pfam" id="PF01968"/>
    </source>
</evidence>
<evidence type="ECO:0000259" key="3">
    <source>
        <dbReference type="Pfam" id="PF02538"/>
    </source>
</evidence>